<dbReference type="Proteomes" id="UP000437068">
    <property type="component" value="Unassembled WGS sequence"/>
</dbReference>
<keyword evidence="1" id="KW-0472">Membrane</keyword>
<sequence length="178" mass="18466">MSKSNRSSGSSSACRVPDFVEERELTDSMATSAASWGRVTVGAGFAGGFGPVGIAAVSARAVLITVVCISLMMESLKALGSTSSAGFVTSVRVGAADSWMARGGRFMGMRLGDSRLLSESTLDWYRGRDEGVVVEVWAGPAEGLGASWPVAGLVAVVSLIQQGSSRALVRRESRATKT</sequence>
<evidence type="ECO:0000313" key="2">
    <source>
        <dbReference type="EMBL" id="KAE9273905.1"/>
    </source>
</evidence>
<keyword evidence="1" id="KW-0812">Transmembrane</keyword>
<dbReference type="AlphaFoldDB" id="A0A6A4BK13"/>
<comment type="caution">
    <text evidence="2">The sequence shown here is derived from an EMBL/GenBank/DDBJ whole genome shotgun (WGS) entry which is preliminary data.</text>
</comment>
<keyword evidence="1" id="KW-1133">Transmembrane helix</keyword>
<evidence type="ECO:0000256" key="1">
    <source>
        <dbReference type="SAM" id="Phobius"/>
    </source>
</evidence>
<evidence type="ECO:0000313" key="3">
    <source>
        <dbReference type="Proteomes" id="UP000437068"/>
    </source>
</evidence>
<feature type="transmembrane region" description="Helical" evidence="1">
    <location>
        <begin position="52"/>
        <end position="73"/>
    </location>
</feature>
<protein>
    <submittedName>
        <fullName evidence="2">Uncharacterized protein</fullName>
    </submittedName>
</protein>
<gene>
    <name evidence="2" type="ORF">PF001_g27299</name>
</gene>
<name>A0A6A4BK13_9STRA</name>
<dbReference type="EMBL" id="QXGE01003668">
    <property type="protein sequence ID" value="KAE9273905.1"/>
    <property type="molecule type" value="Genomic_DNA"/>
</dbReference>
<organism evidence="2 3">
    <name type="scientific">Phytophthora fragariae</name>
    <dbReference type="NCBI Taxonomy" id="53985"/>
    <lineage>
        <taxon>Eukaryota</taxon>
        <taxon>Sar</taxon>
        <taxon>Stramenopiles</taxon>
        <taxon>Oomycota</taxon>
        <taxon>Peronosporomycetes</taxon>
        <taxon>Peronosporales</taxon>
        <taxon>Peronosporaceae</taxon>
        <taxon>Phytophthora</taxon>
    </lineage>
</organism>
<accession>A0A6A4BK13</accession>
<reference evidence="2 3" key="1">
    <citation type="submission" date="2018-08" db="EMBL/GenBank/DDBJ databases">
        <title>Genomic investigation of the strawberry pathogen Phytophthora fragariae indicates pathogenicity is determined by transcriptional variation in three key races.</title>
        <authorList>
            <person name="Adams T.M."/>
            <person name="Armitage A.D."/>
            <person name="Sobczyk M.K."/>
            <person name="Bates H.J."/>
            <person name="Dunwell J.M."/>
            <person name="Nellist C.F."/>
            <person name="Harrison R.J."/>
        </authorList>
    </citation>
    <scope>NUCLEOTIDE SEQUENCE [LARGE SCALE GENOMIC DNA]</scope>
    <source>
        <strain evidence="2 3">A4</strain>
    </source>
</reference>
<proteinExistence type="predicted"/>